<comment type="function">
    <text evidence="1">Part of the binding-protein-dependent transport system for glutamine; probably responsible for the translocation of the substrate across the membrane.</text>
</comment>
<evidence type="ECO:0000256" key="9">
    <source>
        <dbReference type="ARBA" id="ARBA00022989"/>
    </source>
</evidence>
<dbReference type="GO" id="GO:0043190">
    <property type="term" value="C:ATP-binding cassette (ABC) transporter complex"/>
    <property type="evidence" value="ECO:0007669"/>
    <property type="project" value="InterPro"/>
</dbReference>
<dbReference type="HOGENOM" id="CLU_019602_16_0_7"/>
<keyword evidence="14" id="KW-1185">Reference proteome</keyword>
<comment type="similarity">
    <text evidence="3">Belongs to the binding-protein-dependent transport system permease family. HisMQ subfamily.</text>
</comment>
<dbReference type="Pfam" id="PF00528">
    <property type="entry name" value="BPD_transp_1"/>
    <property type="match status" value="1"/>
</dbReference>
<organism evidence="13 14">
    <name type="scientific">Maridesulfovibrio salexigens (strain ATCC 14822 / DSM 2638 / NCIMB 8403 / VKM B-1763)</name>
    <name type="common">Desulfovibrio salexigens</name>
    <dbReference type="NCBI Taxonomy" id="526222"/>
    <lineage>
        <taxon>Bacteria</taxon>
        <taxon>Pseudomonadati</taxon>
        <taxon>Thermodesulfobacteriota</taxon>
        <taxon>Desulfovibrionia</taxon>
        <taxon>Desulfovibrionales</taxon>
        <taxon>Desulfovibrionaceae</taxon>
        <taxon>Maridesulfovibrio</taxon>
    </lineage>
</organism>
<protein>
    <recommendedName>
        <fullName evidence="4">Putative glutamine transport system permease protein GlnP</fullName>
    </recommendedName>
</protein>
<feature type="transmembrane region" description="Helical" evidence="11">
    <location>
        <begin position="308"/>
        <end position="330"/>
    </location>
</feature>
<dbReference type="AlphaFoldDB" id="C6BT78"/>
<dbReference type="KEGG" id="dsa:Desal_1720"/>
<comment type="subcellular location">
    <subcellularLocation>
        <location evidence="2">Cell inner membrane</location>
        <topology evidence="2">Multi-pass membrane protein</topology>
    </subcellularLocation>
    <subcellularLocation>
        <location evidence="11">Cell membrane</location>
        <topology evidence="11">Multi-pass membrane protein</topology>
    </subcellularLocation>
</comment>
<evidence type="ECO:0000256" key="11">
    <source>
        <dbReference type="RuleBase" id="RU363032"/>
    </source>
</evidence>
<evidence type="ECO:0000256" key="5">
    <source>
        <dbReference type="ARBA" id="ARBA00022448"/>
    </source>
</evidence>
<keyword evidence="8" id="KW-0029">Amino-acid transport</keyword>
<keyword evidence="10 11" id="KW-0472">Membrane</keyword>
<dbReference type="PANTHER" id="PTHR30614:SF20">
    <property type="entry name" value="GLUTAMINE TRANSPORT SYSTEM PERMEASE PROTEIN GLNP"/>
    <property type="match status" value="1"/>
</dbReference>
<dbReference type="Gene3D" id="1.10.3720.10">
    <property type="entry name" value="MetI-like"/>
    <property type="match status" value="1"/>
</dbReference>
<dbReference type="GO" id="GO:0022857">
    <property type="term" value="F:transmembrane transporter activity"/>
    <property type="evidence" value="ECO:0007669"/>
    <property type="project" value="InterPro"/>
</dbReference>
<keyword evidence="5 11" id="KW-0813">Transport</keyword>
<accession>C6BT78</accession>
<evidence type="ECO:0000256" key="8">
    <source>
        <dbReference type="ARBA" id="ARBA00022970"/>
    </source>
</evidence>
<evidence type="ECO:0000256" key="3">
    <source>
        <dbReference type="ARBA" id="ARBA00010072"/>
    </source>
</evidence>
<evidence type="ECO:0000313" key="14">
    <source>
        <dbReference type="Proteomes" id="UP000002601"/>
    </source>
</evidence>
<dbReference type="InterPro" id="IPR043429">
    <property type="entry name" value="ArtM/GltK/GlnP/TcyL/YhdX-like"/>
</dbReference>
<feature type="domain" description="ABC transmembrane type-1" evidence="12">
    <location>
        <begin position="130"/>
        <end position="327"/>
    </location>
</feature>
<reference evidence="13 14" key="1">
    <citation type="submission" date="2009-06" db="EMBL/GenBank/DDBJ databases">
        <title>Complete sequence of Desulfovibrio salexigens DSM 2638.</title>
        <authorList>
            <consortium name="US DOE Joint Genome Institute"/>
            <person name="Lucas S."/>
            <person name="Copeland A."/>
            <person name="Lapidus A."/>
            <person name="Glavina del Rio T."/>
            <person name="Tice H."/>
            <person name="Bruce D."/>
            <person name="Goodwin L."/>
            <person name="Pitluck S."/>
            <person name="Munk A.C."/>
            <person name="Brettin T."/>
            <person name="Detter J.C."/>
            <person name="Han C."/>
            <person name="Tapia R."/>
            <person name="Larimer F."/>
            <person name="Land M."/>
            <person name="Hauser L."/>
            <person name="Kyrpides N."/>
            <person name="Anderson I."/>
            <person name="Wall J.D."/>
            <person name="Arkin A.P."/>
            <person name="Dehal P."/>
            <person name="Chivian D."/>
            <person name="Giles B."/>
            <person name="Hazen T.C."/>
        </authorList>
    </citation>
    <scope>NUCLEOTIDE SEQUENCE [LARGE SCALE GENOMIC DNA]</scope>
    <source>
        <strain evidence="14">ATCC 14822 / DSM 2638 / NCIMB 8403 / VKM B-1763</strain>
    </source>
</reference>
<evidence type="ECO:0000259" key="12">
    <source>
        <dbReference type="PROSITE" id="PS50928"/>
    </source>
</evidence>
<dbReference type="STRING" id="526222.Desal_1720"/>
<dbReference type="NCBIfam" id="TIGR01726">
    <property type="entry name" value="HEQRo_perm_3TM"/>
    <property type="match status" value="1"/>
</dbReference>
<dbReference type="InterPro" id="IPR010065">
    <property type="entry name" value="AA_ABC_transptr_permease_3TM"/>
</dbReference>
<dbReference type="OrthoDB" id="5470298at2"/>
<dbReference type="PANTHER" id="PTHR30614">
    <property type="entry name" value="MEMBRANE COMPONENT OF AMINO ACID ABC TRANSPORTER"/>
    <property type="match status" value="1"/>
</dbReference>
<evidence type="ECO:0000256" key="6">
    <source>
        <dbReference type="ARBA" id="ARBA00022475"/>
    </source>
</evidence>
<sequence>MSGTSLRAPGKGRNYELFWKTVFFIGLFTTMFGLYWATQQVDYVWRWERIPNYFYYQDEININSDIEGSITSIKEQGNNAIVTVTGENHESEQYEIPASGIRVYEDDTVFVGDTIGVLKEWKPGVILDGLFVTLKVSAIAIVFAIILGLFTGLARISQNPALKLSAITYIELIRGTPLLVQMFIWYFVLGTLVNNMLAKYDISQIPPLWFGIASLAIFAGAYVAEIVRAGIQSVHRGQMEAARSLGMSKYYAMKHIILPQAFRRILPPLAGQFISMIKDSSLLGVIAIRELTKGTREAVSTSLQPFELWFLCALLYLVLTFAFSMFVQYLEKKMVQR</sequence>
<dbReference type="RefSeq" id="WP_015851598.1">
    <property type="nucleotide sequence ID" value="NC_012881.1"/>
</dbReference>
<evidence type="ECO:0000256" key="4">
    <source>
        <dbReference type="ARBA" id="ARBA00016506"/>
    </source>
</evidence>
<gene>
    <name evidence="13" type="ordered locus">Desal_1720</name>
</gene>
<feature type="transmembrane region" description="Helical" evidence="11">
    <location>
        <begin position="208"/>
        <end position="227"/>
    </location>
</feature>
<dbReference type="InterPro" id="IPR035906">
    <property type="entry name" value="MetI-like_sf"/>
</dbReference>
<proteinExistence type="inferred from homology"/>
<keyword evidence="7 11" id="KW-0812">Transmembrane</keyword>
<dbReference type="eggNOG" id="COG0765">
    <property type="taxonomic scope" value="Bacteria"/>
</dbReference>
<dbReference type="CDD" id="cd06261">
    <property type="entry name" value="TM_PBP2"/>
    <property type="match status" value="1"/>
</dbReference>
<dbReference type="FunFam" id="1.10.3720.10:FF:000033">
    <property type="entry name" value="Polar amino acid ABC transporter permease"/>
    <property type="match status" value="1"/>
</dbReference>
<dbReference type="SUPFAM" id="SSF161098">
    <property type="entry name" value="MetI-like"/>
    <property type="match status" value="1"/>
</dbReference>
<evidence type="ECO:0000256" key="7">
    <source>
        <dbReference type="ARBA" id="ARBA00022692"/>
    </source>
</evidence>
<evidence type="ECO:0000313" key="13">
    <source>
        <dbReference type="EMBL" id="ACS79782.1"/>
    </source>
</evidence>
<feature type="transmembrane region" description="Helical" evidence="11">
    <location>
        <begin position="17"/>
        <end position="37"/>
    </location>
</feature>
<keyword evidence="9 11" id="KW-1133">Transmembrane helix</keyword>
<dbReference type="PROSITE" id="PS50928">
    <property type="entry name" value="ABC_TM1"/>
    <property type="match status" value="1"/>
</dbReference>
<feature type="transmembrane region" description="Helical" evidence="11">
    <location>
        <begin position="130"/>
        <end position="154"/>
    </location>
</feature>
<evidence type="ECO:0000256" key="1">
    <source>
        <dbReference type="ARBA" id="ARBA00003159"/>
    </source>
</evidence>
<feature type="transmembrane region" description="Helical" evidence="11">
    <location>
        <begin position="166"/>
        <end position="188"/>
    </location>
</feature>
<dbReference type="InterPro" id="IPR000515">
    <property type="entry name" value="MetI-like"/>
</dbReference>
<name>C6BT78_MARSD</name>
<keyword evidence="6" id="KW-1003">Cell membrane</keyword>
<evidence type="ECO:0000256" key="2">
    <source>
        <dbReference type="ARBA" id="ARBA00004429"/>
    </source>
</evidence>
<dbReference type="Proteomes" id="UP000002601">
    <property type="component" value="Chromosome"/>
</dbReference>
<dbReference type="GO" id="GO:0006865">
    <property type="term" value="P:amino acid transport"/>
    <property type="evidence" value="ECO:0007669"/>
    <property type="project" value="UniProtKB-KW"/>
</dbReference>
<dbReference type="EMBL" id="CP001649">
    <property type="protein sequence ID" value="ACS79782.1"/>
    <property type="molecule type" value="Genomic_DNA"/>
</dbReference>
<evidence type="ECO:0000256" key="10">
    <source>
        <dbReference type="ARBA" id="ARBA00023136"/>
    </source>
</evidence>